<protein>
    <submittedName>
        <fullName evidence="1">Formylmethanofuran dehydrogenase subunit B</fullName>
    </submittedName>
</protein>
<comment type="caution">
    <text evidence="1">The sequence shown here is derived from an EMBL/GenBank/DDBJ whole genome shotgun (WGS) entry which is preliminary data.</text>
</comment>
<accession>A0ABW4YEE1</accession>
<dbReference type="EMBL" id="JBHUHX010000062">
    <property type="protein sequence ID" value="MFD2114070.1"/>
    <property type="molecule type" value="Genomic_DNA"/>
</dbReference>
<evidence type="ECO:0000313" key="2">
    <source>
        <dbReference type="Proteomes" id="UP001597337"/>
    </source>
</evidence>
<reference evidence="2" key="1">
    <citation type="journal article" date="2019" name="Int. J. Syst. Evol. Microbiol.">
        <title>The Global Catalogue of Microorganisms (GCM) 10K type strain sequencing project: providing services to taxonomists for standard genome sequencing and annotation.</title>
        <authorList>
            <consortium name="The Broad Institute Genomics Platform"/>
            <consortium name="The Broad Institute Genome Sequencing Center for Infectious Disease"/>
            <person name="Wu L."/>
            <person name="Ma J."/>
        </authorList>
    </citation>
    <scope>NUCLEOTIDE SEQUENCE [LARGE SCALE GENOMIC DNA]</scope>
    <source>
        <strain evidence="2">KACC 12597</strain>
    </source>
</reference>
<dbReference type="InterPro" id="IPR016457">
    <property type="entry name" value="Formylmethanofuran_DH_bsu"/>
</dbReference>
<organism evidence="1 2">
    <name type="scientific">Thiorhodococcus fuscus</name>
    <dbReference type="NCBI Taxonomy" id="527200"/>
    <lineage>
        <taxon>Bacteria</taxon>
        <taxon>Pseudomonadati</taxon>
        <taxon>Pseudomonadota</taxon>
        <taxon>Gammaproteobacteria</taxon>
        <taxon>Chromatiales</taxon>
        <taxon>Chromatiaceae</taxon>
        <taxon>Thiorhodococcus</taxon>
    </lineage>
</organism>
<name>A0ABW4YEE1_9GAMM</name>
<proteinExistence type="predicted"/>
<dbReference type="RefSeq" id="WP_386028968.1">
    <property type="nucleotide sequence ID" value="NZ_JBHUHX010000062.1"/>
</dbReference>
<sequence length="436" mass="47783">MWKTELTASTDHLTCPFCGLACDDLQLEHQDSNGPIDIRNGCETARNAFTQLMAAETRPPMIAGRPVALEEALERCVSRLREARAPLFGGLATDVNGMRAALSLADQCGALLDHVNSDALFRNQLVQQDSGWMTTTLTEARNRADLVVLIGSQWHERFPRLIERVLSPPEALFTETSERRFVLIGPYESQAVPAELRGCIQNVIQIENRQIGALAGLLRGLVAGRPVRADAIPDVNAETLLTLAEQLKSARYALFVWSAAELDFPHAELTVQTLSELVRDLNQTTRAAALPLAGTLGDITVNQVCTWQSGYPLRTDFQQQGPRYDPMLNRHQDILARNECDLLLWIAAIPGGGDPPSTDYPTLVLGHPGLLIERPPEVFIPVGVPGIDHPGHWYRSDAACPLPLGQIRDLGLPSVAQILTQLGQRLAQTAQEETPC</sequence>
<dbReference type="SUPFAM" id="SSF53706">
    <property type="entry name" value="Formate dehydrogenase/DMSO reductase, domains 1-3"/>
    <property type="match status" value="1"/>
</dbReference>
<evidence type="ECO:0000313" key="1">
    <source>
        <dbReference type="EMBL" id="MFD2114070.1"/>
    </source>
</evidence>
<gene>
    <name evidence="1" type="ORF">ACFSJC_19650</name>
</gene>
<dbReference type="PIRSF" id="PIRSF005646">
    <property type="entry name" value="FwdB"/>
    <property type="match status" value="1"/>
</dbReference>
<keyword evidence="2" id="KW-1185">Reference proteome</keyword>
<dbReference type="Proteomes" id="UP001597337">
    <property type="component" value="Unassembled WGS sequence"/>
</dbReference>